<dbReference type="InterPro" id="IPR036875">
    <property type="entry name" value="Znf_CCHC_sf"/>
</dbReference>
<evidence type="ECO:0000313" key="5">
    <source>
        <dbReference type="Proteomes" id="UP001324115"/>
    </source>
</evidence>
<keyword evidence="1" id="KW-0863">Zinc-finger</keyword>
<evidence type="ECO:0000259" key="3">
    <source>
        <dbReference type="PROSITE" id="PS50158"/>
    </source>
</evidence>
<keyword evidence="1" id="KW-0479">Metal-binding</keyword>
<dbReference type="SUPFAM" id="SSF57756">
    <property type="entry name" value="Retrovirus zinc finger-like domains"/>
    <property type="match status" value="1"/>
</dbReference>
<feature type="compositionally biased region" description="Polar residues" evidence="2">
    <location>
        <begin position="195"/>
        <end position="206"/>
    </location>
</feature>
<feature type="domain" description="CCHC-type" evidence="3">
    <location>
        <begin position="27"/>
        <end position="41"/>
    </location>
</feature>
<dbReference type="GO" id="GO:0003676">
    <property type="term" value="F:nucleic acid binding"/>
    <property type="evidence" value="ECO:0007669"/>
    <property type="project" value="InterPro"/>
</dbReference>
<proteinExistence type="predicted"/>
<protein>
    <recommendedName>
        <fullName evidence="3">CCHC-type domain-containing protein</fullName>
    </recommendedName>
</protein>
<dbReference type="PROSITE" id="PS50158">
    <property type="entry name" value="ZF_CCHC"/>
    <property type="match status" value="1"/>
</dbReference>
<organism evidence="4 5">
    <name type="scientific">Quercus rubra</name>
    <name type="common">Northern red oak</name>
    <name type="synonym">Quercus borealis</name>
    <dbReference type="NCBI Taxonomy" id="3512"/>
    <lineage>
        <taxon>Eukaryota</taxon>
        <taxon>Viridiplantae</taxon>
        <taxon>Streptophyta</taxon>
        <taxon>Embryophyta</taxon>
        <taxon>Tracheophyta</taxon>
        <taxon>Spermatophyta</taxon>
        <taxon>Magnoliopsida</taxon>
        <taxon>eudicotyledons</taxon>
        <taxon>Gunneridae</taxon>
        <taxon>Pentapetalae</taxon>
        <taxon>rosids</taxon>
        <taxon>fabids</taxon>
        <taxon>Fagales</taxon>
        <taxon>Fagaceae</taxon>
        <taxon>Quercus</taxon>
    </lineage>
</organism>
<sequence length="351" mass="37972">MSKPLVTNVRIGQRCQHVVYEGVDQLCFDCGRLGHWREVCPFTIKPFSSEGPRDTSAADSDVRGNHKPTSPMAQPVATPENQDTSEEESSGAAFNPWVVVSRKRKDSSLGNKSCSNHVAHLRSVTGHVMAKETLGSRSLNIKDGPNLISKNESKRKAHLDSGLNMVSKEQVIVKKDLSTSLGRDGLGSQGRFSYGSANGKPNSNSVKGKKEVARSRNLHVNSLQLGRTKENNRSNTKWSLSIYSIQADQNGGFKFGASAGKEASDHYGQRACGESKSDYGGVGSSSHSRHDSLQAVPPMGMEDIRIGIKENGRQRLDEKDEGVQLDGCVLAMCVIKDGQRLAEGSGFDLSA</sequence>
<dbReference type="InterPro" id="IPR001878">
    <property type="entry name" value="Znf_CCHC"/>
</dbReference>
<evidence type="ECO:0000313" key="4">
    <source>
        <dbReference type="EMBL" id="KAK4605286.1"/>
    </source>
</evidence>
<evidence type="ECO:0000256" key="2">
    <source>
        <dbReference type="SAM" id="MobiDB-lite"/>
    </source>
</evidence>
<keyword evidence="5" id="KW-1185">Reference proteome</keyword>
<name>A0AAN7G890_QUERU</name>
<dbReference type="GO" id="GO:0008270">
    <property type="term" value="F:zinc ion binding"/>
    <property type="evidence" value="ECO:0007669"/>
    <property type="project" value="UniProtKB-KW"/>
</dbReference>
<comment type="caution">
    <text evidence="4">The sequence shown here is derived from an EMBL/GenBank/DDBJ whole genome shotgun (WGS) entry which is preliminary data.</text>
</comment>
<dbReference type="Proteomes" id="UP001324115">
    <property type="component" value="Unassembled WGS sequence"/>
</dbReference>
<dbReference type="AlphaFoldDB" id="A0AAN7G890"/>
<reference evidence="4 5" key="1">
    <citation type="journal article" date="2023" name="G3 (Bethesda)">
        <title>A haplotype-resolved chromosome-scale genome for Quercus rubra L. provides insights into the genetics of adaptive traits for red oak species.</title>
        <authorList>
            <person name="Kapoor B."/>
            <person name="Jenkins J."/>
            <person name="Schmutz J."/>
            <person name="Zhebentyayeva T."/>
            <person name="Kuelheim C."/>
            <person name="Coggeshall M."/>
            <person name="Heim C."/>
            <person name="Lasky J.R."/>
            <person name="Leites L."/>
            <person name="Islam-Faridi N."/>
            <person name="Romero-Severson J."/>
            <person name="DeLeo V.L."/>
            <person name="Lucas S.M."/>
            <person name="Lazic D."/>
            <person name="Gailing O."/>
            <person name="Carlson J."/>
            <person name="Staton M."/>
        </authorList>
    </citation>
    <scope>NUCLEOTIDE SEQUENCE [LARGE SCALE GENOMIC DNA]</scope>
    <source>
        <strain evidence="4">Pseudo-F2</strain>
    </source>
</reference>
<evidence type="ECO:0000256" key="1">
    <source>
        <dbReference type="PROSITE-ProRule" id="PRU00047"/>
    </source>
</evidence>
<gene>
    <name evidence="4" type="ORF">RGQ29_013380</name>
</gene>
<accession>A0AAN7G890</accession>
<dbReference type="EMBL" id="JAXUIC010000002">
    <property type="protein sequence ID" value="KAK4605286.1"/>
    <property type="molecule type" value="Genomic_DNA"/>
</dbReference>
<feature type="region of interest" description="Disordered" evidence="2">
    <location>
        <begin position="188"/>
        <end position="212"/>
    </location>
</feature>
<feature type="region of interest" description="Disordered" evidence="2">
    <location>
        <begin position="47"/>
        <end position="93"/>
    </location>
</feature>
<feature type="region of interest" description="Disordered" evidence="2">
    <location>
        <begin position="269"/>
        <end position="295"/>
    </location>
</feature>
<keyword evidence="1" id="KW-0862">Zinc</keyword>